<dbReference type="GO" id="GO:0045703">
    <property type="term" value="F:ketoreductase activity"/>
    <property type="evidence" value="ECO:0007669"/>
    <property type="project" value="TreeGrafter"/>
</dbReference>
<reference evidence="5" key="2">
    <citation type="submission" date="2015-06" db="UniProtKB">
        <authorList>
            <consortium name="EnsemblPlants"/>
        </authorList>
    </citation>
    <scope>IDENTIFICATION</scope>
</reference>
<sequence length="416" mass="45601">MATHVDLIRWQDEPAPAPWWFLPLAFLGAAYVAAVTLRLLAYLTLCLHQRRPNNDLRRRYGAWAVVTGPTSGIGRAMALELARQGLNLVLVDLDTTNLQEISDTIRSRHGGVETKTVVFDLSLVSTDQGDKPGGRGWARCRVNNAGVAWPGSVYLHEVEVEAWVRMMRVNLWAVTVVTAAVLPGMVARRRGAIVNIGSASSEAIPSFPLFTIYAATKRYVAQFSRGLHVEYAGKGIHVQCQAPFFVATRMVENLVEARRLSPFTATPGAYARAAVGWIGRGGPLCTPSVRHQLLWCAAAAAAPDFVLDWILLRSHLEQRTLLSADQSIEGAISVFAAQTRRCPLISGKSSASGTIRGDLAMTAYTRYSSVIVTAISTRGSGLGWIPDNLNRGHLDYFFWLLTVLNAVNFVFWRLGE</sequence>
<keyword evidence="2" id="KW-0560">Oxidoreductase</keyword>
<dbReference type="PANTHER" id="PTHR43899">
    <property type="entry name" value="RH59310P"/>
    <property type="match status" value="1"/>
</dbReference>
<name>A0A0E0PWQ0_ORYRU</name>
<dbReference type="eggNOG" id="ENOG502QRPU">
    <property type="taxonomic scope" value="Eukaryota"/>
</dbReference>
<dbReference type="Gramene" id="ORUFI06G12380.1">
    <property type="protein sequence ID" value="ORUFI06G12380.1"/>
    <property type="gene ID" value="ORUFI06G12380"/>
</dbReference>
<dbReference type="Pfam" id="PF00106">
    <property type="entry name" value="adh_short"/>
    <property type="match status" value="1"/>
</dbReference>
<evidence type="ECO:0000256" key="1">
    <source>
        <dbReference type="ARBA" id="ARBA00004240"/>
    </source>
</evidence>
<organism evidence="5 6">
    <name type="scientific">Oryza rufipogon</name>
    <name type="common">Brownbeard rice</name>
    <name type="synonym">Asian wild rice</name>
    <dbReference type="NCBI Taxonomy" id="4529"/>
    <lineage>
        <taxon>Eukaryota</taxon>
        <taxon>Viridiplantae</taxon>
        <taxon>Streptophyta</taxon>
        <taxon>Embryophyta</taxon>
        <taxon>Tracheophyta</taxon>
        <taxon>Spermatophyta</taxon>
        <taxon>Magnoliopsida</taxon>
        <taxon>Liliopsida</taxon>
        <taxon>Poales</taxon>
        <taxon>Poaceae</taxon>
        <taxon>BOP clade</taxon>
        <taxon>Oryzoideae</taxon>
        <taxon>Oryzeae</taxon>
        <taxon>Oryzinae</taxon>
        <taxon>Oryza</taxon>
    </lineage>
</organism>
<dbReference type="GO" id="GO:0005783">
    <property type="term" value="C:endoplasmic reticulum"/>
    <property type="evidence" value="ECO:0007669"/>
    <property type="project" value="UniProtKB-SubCell"/>
</dbReference>
<accession>A0A0E0PWQ0</accession>
<keyword evidence="4" id="KW-0812">Transmembrane</keyword>
<evidence type="ECO:0000313" key="6">
    <source>
        <dbReference type="Proteomes" id="UP000008022"/>
    </source>
</evidence>
<keyword evidence="4" id="KW-0472">Membrane</keyword>
<protein>
    <submittedName>
        <fullName evidence="5">Uncharacterized protein</fullName>
    </submittedName>
</protein>
<dbReference type="Proteomes" id="UP000008022">
    <property type="component" value="Unassembled WGS sequence"/>
</dbReference>
<dbReference type="HOGENOM" id="CLU_010194_38_3_1"/>
<dbReference type="PRINTS" id="PR00081">
    <property type="entry name" value="GDHRDH"/>
</dbReference>
<evidence type="ECO:0000256" key="3">
    <source>
        <dbReference type="RuleBase" id="RU000363"/>
    </source>
</evidence>
<reference evidence="6" key="1">
    <citation type="submission" date="2013-06" db="EMBL/GenBank/DDBJ databases">
        <authorList>
            <person name="Zhao Q."/>
        </authorList>
    </citation>
    <scope>NUCLEOTIDE SEQUENCE</scope>
    <source>
        <strain evidence="6">cv. W1943</strain>
    </source>
</reference>
<dbReference type="PROSITE" id="PS00061">
    <property type="entry name" value="ADH_SHORT"/>
    <property type="match status" value="1"/>
</dbReference>
<evidence type="ECO:0000256" key="4">
    <source>
        <dbReference type="SAM" id="Phobius"/>
    </source>
</evidence>
<feature type="transmembrane region" description="Helical" evidence="4">
    <location>
        <begin position="169"/>
        <end position="186"/>
    </location>
</feature>
<dbReference type="STRING" id="4529.A0A0E0PWQ0"/>
<feature type="transmembrane region" description="Helical" evidence="4">
    <location>
        <begin position="20"/>
        <end position="41"/>
    </location>
</feature>
<dbReference type="InterPro" id="IPR036291">
    <property type="entry name" value="NAD(P)-bd_dom_sf"/>
</dbReference>
<keyword evidence="6" id="KW-1185">Reference proteome</keyword>
<dbReference type="CDD" id="cd05356">
    <property type="entry name" value="17beta-HSD1_like_SDR_c"/>
    <property type="match status" value="1"/>
</dbReference>
<dbReference type="PANTHER" id="PTHR43899:SF17">
    <property type="entry name" value="OS06G0299200 PROTEIN"/>
    <property type="match status" value="1"/>
</dbReference>
<dbReference type="InterPro" id="IPR020904">
    <property type="entry name" value="Sc_DH/Rdtase_CS"/>
</dbReference>
<dbReference type="Gene3D" id="1.20.1250.20">
    <property type="entry name" value="MFS general substrate transporter like domains"/>
    <property type="match status" value="1"/>
</dbReference>
<evidence type="ECO:0000256" key="2">
    <source>
        <dbReference type="ARBA" id="ARBA00023002"/>
    </source>
</evidence>
<dbReference type="EnsemblPlants" id="ORUFI06G12380.1">
    <property type="protein sequence ID" value="ORUFI06G12380.1"/>
    <property type="gene ID" value="ORUFI06G12380"/>
</dbReference>
<dbReference type="PRINTS" id="PR00080">
    <property type="entry name" value="SDRFAMILY"/>
</dbReference>
<dbReference type="AlphaFoldDB" id="A0A0E0PWQ0"/>
<proteinExistence type="inferred from homology"/>
<dbReference type="SUPFAM" id="SSF51735">
    <property type="entry name" value="NAD(P)-binding Rossmann-fold domains"/>
    <property type="match status" value="1"/>
</dbReference>
<dbReference type="Gene3D" id="3.40.50.720">
    <property type="entry name" value="NAD(P)-binding Rossmann-like Domain"/>
    <property type="match status" value="1"/>
</dbReference>
<comment type="subcellular location">
    <subcellularLocation>
        <location evidence="1">Endoplasmic reticulum</location>
    </subcellularLocation>
</comment>
<dbReference type="InterPro" id="IPR036259">
    <property type="entry name" value="MFS_trans_sf"/>
</dbReference>
<comment type="similarity">
    <text evidence="3">Belongs to the short-chain dehydrogenases/reductases (SDR) family.</text>
</comment>
<dbReference type="InterPro" id="IPR051019">
    <property type="entry name" value="VLCFA-Steroid_DH"/>
</dbReference>
<evidence type="ECO:0000313" key="5">
    <source>
        <dbReference type="EnsemblPlants" id="ORUFI06G12380.1"/>
    </source>
</evidence>
<dbReference type="InterPro" id="IPR002347">
    <property type="entry name" value="SDR_fam"/>
</dbReference>
<keyword evidence="4" id="KW-1133">Transmembrane helix</keyword>